<comment type="similarity">
    <text evidence="1 6">Belongs to the eukaryotic initiation factor 4E family.</text>
</comment>
<organism evidence="7">
    <name type="scientific">Blastocystis hominis</name>
    <dbReference type="NCBI Taxonomy" id="12968"/>
    <lineage>
        <taxon>Eukaryota</taxon>
        <taxon>Sar</taxon>
        <taxon>Stramenopiles</taxon>
        <taxon>Bigyra</taxon>
        <taxon>Opalozoa</taxon>
        <taxon>Opalinata</taxon>
        <taxon>Blastocystidae</taxon>
        <taxon>Blastocystis</taxon>
    </lineage>
</organism>
<dbReference type="EMBL" id="FN668651">
    <property type="protein sequence ID" value="CBK22784.2"/>
    <property type="molecule type" value="Genomic_DNA"/>
</dbReference>
<dbReference type="SUPFAM" id="SSF55418">
    <property type="entry name" value="eIF4e-like"/>
    <property type="match status" value="1"/>
</dbReference>
<keyword evidence="3" id="KW-0810">Translation regulation</keyword>
<sequence>MTKNQSSSEVHNIRFSIIMSADSISGVHPLQYGWVIYVQIQFYNDSDKKKGYRNSFIPFCKFTNVEGFWLNWNKLENVTNMFYDGEIRSIKRIDSTCPTDQPKDISSIFRLGVEPIWEDPLNTNGGELRVTLNVLMIGGSLIDCEEICGAQQTKEEDY</sequence>
<dbReference type="PANTHER" id="PTHR11960:SF8">
    <property type="entry name" value="EUKARYOTIC TRANSLATION INITIATION FACTOR 4E1-RELATED"/>
    <property type="match status" value="1"/>
</dbReference>
<dbReference type="PANTHER" id="PTHR11960">
    <property type="entry name" value="EUKARYOTIC TRANSLATION INITIATION FACTOR 4E RELATED"/>
    <property type="match status" value="1"/>
</dbReference>
<evidence type="ECO:0000256" key="2">
    <source>
        <dbReference type="ARBA" id="ARBA00022540"/>
    </source>
</evidence>
<evidence type="ECO:0000313" key="8">
    <source>
        <dbReference type="Proteomes" id="UP000008312"/>
    </source>
</evidence>
<evidence type="ECO:0000256" key="5">
    <source>
        <dbReference type="ARBA" id="ARBA00022917"/>
    </source>
</evidence>
<dbReference type="Gene3D" id="3.30.760.10">
    <property type="entry name" value="RNA Cap, Translation Initiation Factor Eif4e"/>
    <property type="match status" value="1"/>
</dbReference>
<dbReference type="InParanoid" id="D8M3Z5"/>
<dbReference type="GO" id="GO:0016281">
    <property type="term" value="C:eukaryotic translation initiation factor 4F complex"/>
    <property type="evidence" value="ECO:0007669"/>
    <property type="project" value="TreeGrafter"/>
</dbReference>
<gene>
    <name evidence="7" type="ORF">GSBLH_T00006509001</name>
</gene>
<evidence type="ECO:0000256" key="4">
    <source>
        <dbReference type="ARBA" id="ARBA00022884"/>
    </source>
</evidence>
<dbReference type="OrthoDB" id="590761at2759"/>
<dbReference type="GO" id="GO:0003743">
    <property type="term" value="F:translation initiation factor activity"/>
    <property type="evidence" value="ECO:0007669"/>
    <property type="project" value="UniProtKB-KW"/>
</dbReference>
<dbReference type="AlphaFoldDB" id="D8M3Z5"/>
<name>D8M3Z5_BLAHO</name>
<protein>
    <submittedName>
        <fullName evidence="7">Uncharacterized protein</fullName>
    </submittedName>
</protein>
<dbReference type="GeneID" id="24922633"/>
<keyword evidence="4 6" id="KW-0694">RNA-binding</keyword>
<dbReference type="InterPro" id="IPR023398">
    <property type="entry name" value="TIF_eIF4e-like"/>
</dbReference>
<dbReference type="RefSeq" id="XP_012896832.1">
    <property type="nucleotide sequence ID" value="XM_013041378.1"/>
</dbReference>
<evidence type="ECO:0000313" key="7">
    <source>
        <dbReference type="EMBL" id="CBK22784.2"/>
    </source>
</evidence>
<evidence type="ECO:0000256" key="3">
    <source>
        <dbReference type="ARBA" id="ARBA00022845"/>
    </source>
</evidence>
<evidence type="ECO:0000256" key="6">
    <source>
        <dbReference type="RuleBase" id="RU004374"/>
    </source>
</evidence>
<dbReference type="GO" id="GO:0006417">
    <property type="term" value="P:regulation of translation"/>
    <property type="evidence" value="ECO:0007669"/>
    <property type="project" value="UniProtKB-KW"/>
</dbReference>
<evidence type="ECO:0000256" key="1">
    <source>
        <dbReference type="ARBA" id="ARBA00009860"/>
    </source>
</evidence>
<dbReference type="GO" id="GO:0000340">
    <property type="term" value="F:RNA 7-methylguanosine cap binding"/>
    <property type="evidence" value="ECO:0007669"/>
    <property type="project" value="TreeGrafter"/>
</dbReference>
<keyword evidence="8" id="KW-1185">Reference proteome</keyword>
<dbReference type="InterPro" id="IPR001040">
    <property type="entry name" value="TIF_eIF_4E"/>
</dbReference>
<keyword evidence="2 6" id="KW-0396">Initiation factor</keyword>
<reference evidence="7" key="1">
    <citation type="submission" date="2010-02" db="EMBL/GenBank/DDBJ databases">
        <title>Sequencing and annotation of the Blastocystis hominis genome.</title>
        <authorList>
            <person name="Wincker P."/>
        </authorList>
    </citation>
    <scope>NUCLEOTIDE SEQUENCE</scope>
    <source>
        <strain evidence="7">Singapore isolate B</strain>
    </source>
</reference>
<dbReference type="Pfam" id="PF01652">
    <property type="entry name" value="IF4E"/>
    <property type="match status" value="1"/>
</dbReference>
<accession>D8M3Z5</accession>
<proteinExistence type="inferred from homology"/>
<dbReference type="Proteomes" id="UP000008312">
    <property type="component" value="Unassembled WGS sequence"/>
</dbReference>
<keyword evidence="5 6" id="KW-0648">Protein biosynthesis</keyword>